<comment type="caution">
    <text evidence="1">The sequence shown here is derived from an EMBL/GenBank/DDBJ whole genome shotgun (WGS) entry which is preliminary data.</text>
</comment>
<dbReference type="EMBL" id="JAFBIL020000002">
    <property type="protein sequence ID" value="MBZ2206539.1"/>
    <property type="molecule type" value="Genomic_DNA"/>
</dbReference>
<keyword evidence="2" id="KW-1185">Reference proteome</keyword>
<dbReference type="RefSeq" id="WP_223466409.1">
    <property type="nucleotide sequence ID" value="NZ_JAFBIL020000002.1"/>
</dbReference>
<gene>
    <name evidence="1" type="ORF">I4X03_004620</name>
</gene>
<reference evidence="1 2" key="1">
    <citation type="submission" date="2021-01" db="EMBL/GenBank/DDBJ databases">
        <authorList>
            <person name="Ruan W."/>
            <person name="Khan S.A."/>
            <person name="Jeon C.O."/>
        </authorList>
    </citation>
    <scope>NUCLEOTIDE SEQUENCE [LARGE SCALE GENOMIC DNA]</scope>
    <source>
        <strain evidence="1 2">R798</strain>
    </source>
</reference>
<evidence type="ECO:0000313" key="1">
    <source>
        <dbReference type="EMBL" id="MBZ2206539.1"/>
    </source>
</evidence>
<sequence>MNYLITPPNTHYDGGLGVTACNFSQAADTLRRAGNAMDGVLPLCYLQRHAVELFLKSLIVILHKKYEIAYGEGFSAQKPAAKVGEKWIALSSTHNLSDLFSYFRSVLAATISQLPSKADWTIAPDVERKIQLVSGSDPKSTYFRYPESATSAHDARKSSIQPERLNSIFEKMADSKVPVKCTLMLDENDEIVEAYNFNSSPIPKVLESLEYLSGYFYNLHAAFRYEITNGL</sequence>
<evidence type="ECO:0000313" key="2">
    <source>
        <dbReference type="Proteomes" id="UP000809349"/>
    </source>
</evidence>
<reference evidence="1 2" key="2">
    <citation type="submission" date="2021-08" db="EMBL/GenBank/DDBJ databases">
        <title>Massilia sp. R798.</title>
        <authorList>
            <person name="Baek J.H."/>
            <person name="Jung H.S."/>
            <person name="Kim K.R."/>
            <person name="Jeon C.O."/>
        </authorList>
    </citation>
    <scope>NUCLEOTIDE SEQUENCE [LARGE SCALE GENOMIC DNA]</scope>
    <source>
        <strain evidence="1 2">R798</strain>
    </source>
</reference>
<proteinExistence type="predicted"/>
<protein>
    <submittedName>
        <fullName evidence="1">Uncharacterized protein</fullName>
    </submittedName>
</protein>
<name>A0ABS7SKT3_9BURK</name>
<accession>A0ABS7SKT3</accession>
<organism evidence="1 2">
    <name type="scientific">Massilia soli</name>
    <dbReference type="NCBI Taxonomy" id="2792854"/>
    <lineage>
        <taxon>Bacteria</taxon>
        <taxon>Pseudomonadati</taxon>
        <taxon>Pseudomonadota</taxon>
        <taxon>Betaproteobacteria</taxon>
        <taxon>Burkholderiales</taxon>
        <taxon>Oxalobacteraceae</taxon>
        <taxon>Telluria group</taxon>
        <taxon>Massilia</taxon>
    </lineage>
</organism>
<dbReference type="Proteomes" id="UP000809349">
    <property type="component" value="Unassembled WGS sequence"/>
</dbReference>